<dbReference type="SUPFAM" id="SSF56349">
    <property type="entry name" value="DNA breaking-rejoining enzymes"/>
    <property type="match status" value="1"/>
</dbReference>
<dbReference type="InterPro" id="IPR013762">
    <property type="entry name" value="Integrase-like_cat_sf"/>
</dbReference>
<dbReference type="EMBL" id="CAXAMM010018047">
    <property type="protein sequence ID" value="CAK9042611.1"/>
    <property type="molecule type" value="Genomic_DNA"/>
</dbReference>
<evidence type="ECO:0000313" key="3">
    <source>
        <dbReference type="Proteomes" id="UP001642464"/>
    </source>
</evidence>
<protein>
    <submittedName>
        <fullName evidence="2">Uncharacterized protein</fullName>
    </submittedName>
</protein>
<dbReference type="InterPro" id="IPR011010">
    <property type="entry name" value="DNA_brk_join_enz"/>
</dbReference>
<reference evidence="2 3" key="1">
    <citation type="submission" date="2024-02" db="EMBL/GenBank/DDBJ databases">
        <authorList>
            <person name="Chen Y."/>
            <person name="Shah S."/>
            <person name="Dougan E. K."/>
            <person name="Thang M."/>
            <person name="Chan C."/>
        </authorList>
    </citation>
    <scope>NUCLEOTIDE SEQUENCE [LARGE SCALE GENOMIC DNA]</scope>
</reference>
<keyword evidence="3" id="KW-1185">Reference proteome</keyword>
<proteinExistence type="predicted"/>
<gene>
    <name evidence="2" type="ORF">SCF082_LOCUS24495</name>
</gene>
<evidence type="ECO:0000313" key="2">
    <source>
        <dbReference type="EMBL" id="CAK9042611.1"/>
    </source>
</evidence>
<sequence>MALNFWHADFKFVPIESLALEPSSQQQEILARLRNQLRAFGSSGDAFSVPQSGRRITTLVSLLADLSEFVTWEGIGGDAYSRTFPGAVAGFGHLAKVERDLERAEELRPYRSLDPSRLTLSGTASWDPEPYLSDLLWMAFNEPESLRWAAQERSCNVPDLSKESYDLTKDLALLWDINGLLFLKEPPEEHEEDLSMRFFNCFKNDDTDRMIGDRRSRNYVEGRLACVSGGLPTAQSLLDLEIHLPAQRISICASDRKDFYHQIKVPDRRARSNGIWPLLRLSDLEGTKAFKLWSLAASGRKKYAREVEGDFLGSGRKRRTVLKDQLRLQACFGSVPQGDHLGVEFATEAHRNFLQDRGLLQPSEELRSGSPFEGDDVASGLVIDDFYAVSFEDAAPSRCDPEELEEGSKRPKAVDRLEKATLAYSEAGMMGSPHKDLYDVEKGKIMGAEIDGSSYVRSLGMTTVACPAQRRLALAYVSLTLAAQACTTDALHACLVGGWTSALLYRRPFMSILQKVYSVPMSEVDQNEPKIIPLPRSMAEEFVSLAVLCPFISTDISAEVQGACYATDSSDAKGAVVACSIPRSLSRALLRTSRRKSSYTRMLKRHEAVLKKIDWLFEEFEEHENDIVFERPEVERPRAFRFHFIEICGGAGKVSKEVAAYGWIVGPVIDLDRSPAYNFALLRVLEWILFMLEEGRLDSFMVEPPCTTFSPAQYPPSRSYACPRGFNPKDPKTLTGTTLALRALTLMKVEAEFKDYIPLLKLSGMKRLASNWCRLVLLLYGHLPAWWTDTDSWRYAHVNFKHYPVKRRGTVSKQIVDFDATLGYPGEGPFESSADASFPKLPPFARAEGRGELELPQGRPVLPATQKHRDKLLAVFSEWLDGHGISLDELLMCASPDVEALNVLLEKYGRELFRSGRPYGHYSETLNAVSARRPRIRRSLQPAWDLAYSWLKQEPPSHHLALPFQALLALLVTAWMWGWSRVAGVLALSWGGLTRIGEVLQATRQSLILPEDVGWTVQFALLQISEPKTRFRSARHQVARLDQPQLLKVVQYAFSRLGPMQKLWPASPQTMRSRFQRLLESLSLDKLPGDIGRKIDLGSLRAGGASWLLLVSEDSELTRRRGRWITTKVMEIYIQEAWAIQFLSRLPSSVREQLLSGAVLFQWALDLVGSWWQAAIPESAWPILFQAAAKTFELEQLGMKQMGDGGAVCKDDSTCVQPPLSLEKRSCSTNFDCR</sequence>
<dbReference type="Proteomes" id="UP001642464">
    <property type="component" value="Unassembled WGS sequence"/>
</dbReference>
<name>A0ABP0LTQ0_9DINO</name>
<dbReference type="Gene3D" id="1.10.443.10">
    <property type="entry name" value="Intergrase catalytic core"/>
    <property type="match status" value="1"/>
</dbReference>
<accession>A0ABP0LTQ0</accession>
<comment type="caution">
    <text evidence="2">The sequence shown here is derived from an EMBL/GenBank/DDBJ whole genome shotgun (WGS) entry which is preliminary data.</text>
</comment>
<organism evidence="2 3">
    <name type="scientific">Durusdinium trenchii</name>
    <dbReference type="NCBI Taxonomy" id="1381693"/>
    <lineage>
        <taxon>Eukaryota</taxon>
        <taxon>Sar</taxon>
        <taxon>Alveolata</taxon>
        <taxon>Dinophyceae</taxon>
        <taxon>Suessiales</taxon>
        <taxon>Symbiodiniaceae</taxon>
        <taxon>Durusdinium</taxon>
    </lineage>
</organism>
<keyword evidence="1" id="KW-0233">DNA recombination</keyword>
<evidence type="ECO:0000256" key="1">
    <source>
        <dbReference type="ARBA" id="ARBA00023172"/>
    </source>
</evidence>